<evidence type="ECO:0000313" key="1">
    <source>
        <dbReference type="EMBL" id="TLG93147.1"/>
    </source>
</evidence>
<dbReference type="Proteomes" id="UP000304941">
    <property type="component" value="Unassembled WGS sequence"/>
</dbReference>
<evidence type="ECO:0000313" key="2">
    <source>
        <dbReference type="Proteomes" id="UP000304941"/>
    </source>
</evidence>
<protein>
    <submittedName>
        <fullName evidence="1">Uncharacterized protein</fullName>
    </submittedName>
</protein>
<keyword evidence="2" id="KW-1185">Reference proteome</keyword>
<dbReference type="EMBL" id="VBVZ01000048">
    <property type="protein sequence ID" value="TLG93147.1"/>
    <property type="molecule type" value="Genomic_DNA"/>
</dbReference>
<reference evidence="1 2" key="1">
    <citation type="submission" date="2019-05" db="EMBL/GenBank/DDBJ databases">
        <title>Pseudomonas edaphica sp. nov., isolated from rhizospheric soil of Cistus ladanifer L. in Spain.</title>
        <authorList>
            <person name="Peix A."/>
        </authorList>
    </citation>
    <scope>NUCLEOTIDE SEQUENCE [LARGE SCALE GENOMIC DNA]</scope>
    <source>
        <strain evidence="1 2">RD25</strain>
    </source>
</reference>
<organism evidence="1 2">
    <name type="scientific">Pseudomonas edaphica</name>
    <dbReference type="NCBI Taxonomy" id="2006980"/>
    <lineage>
        <taxon>Bacteria</taxon>
        <taxon>Pseudomonadati</taxon>
        <taxon>Pseudomonadota</taxon>
        <taxon>Gammaproteobacteria</taxon>
        <taxon>Pseudomonadales</taxon>
        <taxon>Pseudomonadaceae</taxon>
        <taxon>Pseudomonas</taxon>
    </lineage>
</organism>
<name>A0ABY2UA29_9PSED</name>
<gene>
    <name evidence="1" type="ORF">FEM54_05270</name>
</gene>
<sequence length="106" mass="11518">MMTTGLSQTAWGYGDIDNLAGSTVLASGGLERVSCPIGGDYDCMTWPQDLYKLRLQNVCFTARVMMCGYSCEGFIAQKANIQTLYVVSSTGLDSSAIKLYKCPSMF</sequence>
<accession>A0ABY2UA29</accession>
<proteinExistence type="predicted"/>
<comment type="caution">
    <text evidence="1">The sequence shown here is derived from an EMBL/GenBank/DDBJ whole genome shotgun (WGS) entry which is preliminary data.</text>
</comment>